<feature type="transmembrane region" description="Helical" evidence="1">
    <location>
        <begin position="92"/>
        <end position="111"/>
    </location>
</feature>
<protein>
    <submittedName>
        <fullName evidence="2">Uncharacterized protein</fullName>
    </submittedName>
</protein>
<sequence length="179" mass="19639">MEKEARQRIKGSNNIQIGDVNLNFLNKTQADKCLTSVQKQIYIILSCSLVATTFPNSTINQVACIIVITCATIILGIAMWRSENKFNHLRMATSAMLLLSLATGCGGPMLAKIQDNHIQQLAEKYKTGTIDGFCFMGFGLEDININKAAQQGGIKNIHFIDSARSYGLISYAKVTVFGK</sequence>
<name>Q1JVI7_DESA6</name>
<evidence type="ECO:0000256" key="1">
    <source>
        <dbReference type="SAM" id="Phobius"/>
    </source>
</evidence>
<dbReference type="OrthoDB" id="5406006at2"/>
<gene>
    <name evidence="2" type="ORF">Dace_0091</name>
</gene>
<evidence type="ECO:0000313" key="3">
    <source>
        <dbReference type="Proteomes" id="UP000005695"/>
    </source>
</evidence>
<organism evidence="2 3">
    <name type="scientific">Desulfuromonas acetoxidans (strain DSM 684 / 11070)</name>
    <dbReference type="NCBI Taxonomy" id="281689"/>
    <lineage>
        <taxon>Bacteria</taxon>
        <taxon>Pseudomonadati</taxon>
        <taxon>Thermodesulfobacteriota</taxon>
        <taxon>Desulfuromonadia</taxon>
        <taxon>Desulfuromonadales</taxon>
        <taxon>Desulfuromonadaceae</taxon>
        <taxon>Desulfuromonas</taxon>
    </lineage>
</organism>
<reference evidence="2" key="1">
    <citation type="submission" date="2006-05" db="EMBL/GenBank/DDBJ databases">
        <title>Annotation of the draft genome assembly of Desulfuromonas acetoxidans DSM 684.</title>
        <authorList>
            <consortium name="US DOE Joint Genome Institute (JGI-ORNL)"/>
            <person name="Larimer F."/>
            <person name="Land M."/>
            <person name="Hauser L."/>
        </authorList>
    </citation>
    <scope>NUCLEOTIDE SEQUENCE [LARGE SCALE GENOMIC DNA]</scope>
    <source>
        <strain evidence="2">DSM 684</strain>
    </source>
</reference>
<reference evidence="2" key="2">
    <citation type="submission" date="2006-05" db="EMBL/GenBank/DDBJ databases">
        <title>Sequencing of the draft genome and assembly of Desulfuromonas acetoxidans DSM 684.</title>
        <authorList>
            <consortium name="US DOE Joint Genome Institute (JGI-PGF)"/>
            <person name="Copeland A."/>
            <person name="Lucas S."/>
            <person name="Lapidus A."/>
            <person name="Barry K."/>
            <person name="Detter J.C."/>
            <person name="Glavina del Rio T."/>
            <person name="Hammon N."/>
            <person name="Israni S."/>
            <person name="Dalin E."/>
            <person name="Tice H."/>
            <person name="Bruce D."/>
            <person name="Pitluck S."/>
            <person name="Richardson P."/>
        </authorList>
    </citation>
    <scope>NUCLEOTIDE SEQUENCE [LARGE SCALE GENOMIC DNA]</scope>
    <source>
        <strain evidence="2">DSM 684</strain>
    </source>
</reference>
<keyword evidence="1" id="KW-0472">Membrane</keyword>
<dbReference type="RefSeq" id="WP_006003138.1">
    <property type="nucleotide sequence ID" value="NZ_AAEW02000038.1"/>
</dbReference>
<proteinExistence type="predicted"/>
<feature type="transmembrane region" description="Helical" evidence="1">
    <location>
        <begin position="59"/>
        <end position="80"/>
    </location>
</feature>
<keyword evidence="3" id="KW-1185">Reference proteome</keyword>
<dbReference type="Proteomes" id="UP000005695">
    <property type="component" value="Unassembled WGS sequence"/>
</dbReference>
<dbReference type="EMBL" id="AAEW02000038">
    <property type="protein sequence ID" value="EAT14249.1"/>
    <property type="molecule type" value="Genomic_DNA"/>
</dbReference>
<dbReference type="AlphaFoldDB" id="Q1JVI7"/>
<accession>Q1JVI7</accession>
<comment type="caution">
    <text evidence="2">The sequence shown here is derived from an EMBL/GenBank/DDBJ whole genome shotgun (WGS) entry which is preliminary data.</text>
</comment>
<evidence type="ECO:0000313" key="2">
    <source>
        <dbReference type="EMBL" id="EAT14249.1"/>
    </source>
</evidence>
<keyword evidence="1" id="KW-0812">Transmembrane</keyword>
<keyword evidence="1" id="KW-1133">Transmembrane helix</keyword>